<dbReference type="InterPro" id="IPR011055">
    <property type="entry name" value="Dup_hybrid_motif"/>
</dbReference>
<protein>
    <submittedName>
        <fullName evidence="2">M23 family metallopeptidase</fullName>
    </submittedName>
</protein>
<dbReference type="AlphaFoldDB" id="A0A934N8Z4"/>
<dbReference type="SUPFAM" id="SSF51261">
    <property type="entry name" value="Duplicated hybrid motif"/>
    <property type="match status" value="1"/>
</dbReference>
<dbReference type="InterPro" id="IPR050570">
    <property type="entry name" value="Cell_wall_metabolism_enzyme"/>
</dbReference>
<name>A0A934N8Z4_9BACT</name>
<evidence type="ECO:0000313" key="2">
    <source>
        <dbReference type="EMBL" id="MBJ7598473.1"/>
    </source>
</evidence>
<dbReference type="EMBL" id="JAEKNR010000112">
    <property type="protein sequence ID" value="MBJ7598473.1"/>
    <property type="molecule type" value="Genomic_DNA"/>
</dbReference>
<comment type="caution">
    <text evidence="2">The sequence shown here is derived from an EMBL/GenBank/DDBJ whole genome shotgun (WGS) entry which is preliminary data.</text>
</comment>
<dbReference type="InterPro" id="IPR016047">
    <property type="entry name" value="M23ase_b-sheet_dom"/>
</dbReference>
<gene>
    <name evidence="2" type="ORF">JF922_10365</name>
</gene>
<sequence>MKAAALLLPFGALAAMMIGGTQPGSEPGSGSAAPGAAGQAPGRLLWPVRGAVLTQPFGCTDLVFEPRASYCASGHFHSGIDLAAPLGTPLHAAAAGVAQVANRPSGYGLYVMVLHGGGISTLYGHMEATPLQTGDRVAAGDLVGLMGSSGLSTGPHVHFEVRRGGRPEDPKPWLTAAA</sequence>
<proteinExistence type="predicted"/>
<dbReference type="RefSeq" id="WP_338201506.1">
    <property type="nucleotide sequence ID" value="NZ_JAEKNR010000112.1"/>
</dbReference>
<evidence type="ECO:0000259" key="1">
    <source>
        <dbReference type="Pfam" id="PF01551"/>
    </source>
</evidence>
<dbReference type="PANTHER" id="PTHR21666">
    <property type="entry name" value="PEPTIDASE-RELATED"/>
    <property type="match status" value="1"/>
</dbReference>
<dbReference type="Pfam" id="PF01551">
    <property type="entry name" value="Peptidase_M23"/>
    <property type="match status" value="1"/>
</dbReference>
<keyword evidence="3" id="KW-1185">Reference proteome</keyword>
<accession>A0A934N8Z4</accession>
<evidence type="ECO:0000313" key="3">
    <source>
        <dbReference type="Proteomes" id="UP000612893"/>
    </source>
</evidence>
<feature type="domain" description="M23ase beta-sheet core" evidence="1">
    <location>
        <begin position="76"/>
        <end position="170"/>
    </location>
</feature>
<reference evidence="2" key="1">
    <citation type="submission" date="2020-10" db="EMBL/GenBank/DDBJ databases">
        <title>Ca. Dormibacterota MAGs.</title>
        <authorList>
            <person name="Montgomery K."/>
        </authorList>
    </citation>
    <scope>NUCLEOTIDE SEQUENCE [LARGE SCALE GENOMIC DNA]</scope>
    <source>
        <strain evidence="2">SC8812_S17_10</strain>
    </source>
</reference>
<dbReference type="Proteomes" id="UP000612893">
    <property type="component" value="Unassembled WGS sequence"/>
</dbReference>
<dbReference type="Gene3D" id="2.70.70.10">
    <property type="entry name" value="Glucose Permease (Domain IIA)"/>
    <property type="match status" value="1"/>
</dbReference>
<organism evidence="2 3">
    <name type="scientific">Candidatus Nephthysia bennettiae</name>
    <dbReference type="NCBI Taxonomy" id="3127016"/>
    <lineage>
        <taxon>Bacteria</taxon>
        <taxon>Bacillati</taxon>
        <taxon>Candidatus Dormiibacterota</taxon>
        <taxon>Candidatus Dormibacteria</taxon>
        <taxon>Candidatus Dormibacterales</taxon>
        <taxon>Candidatus Dormibacteraceae</taxon>
        <taxon>Candidatus Nephthysia</taxon>
    </lineage>
</organism>
<dbReference type="CDD" id="cd12797">
    <property type="entry name" value="M23_peptidase"/>
    <property type="match status" value="1"/>
</dbReference>
<dbReference type="PANTHER" id="PTHR21666:SF270">
    <property type="entry name" value="MUREIN HYDROLASE ACTIVATOR ENVC"/>
    <property type="match status" value="1"/>
</dbReference>